<evidence type="ECO:0000313" key="2">
    <source>
        <dbReference type="Proteomes" id="UP000824230"/>
    </source>
</evidence>
<comment type="caution">
    <text evidence="1">The sequence shown here is derived from an EMBL/GenBank/DDBJ whole genome shotgun (WGS) entry which is preliminary data.</text>
</comment>
<dbReference type="EMBL" id="DXFG01000228">
    <property type="protein sequence ID" value="HIX38302.1"/>
    <property type="molecule type" value="Genomic_DNA"/>
</dbReference>
<feature type="non-terminal residue" evidence="1">
    <location>
        <position position="67"/>
    </location>
</feature>
<dbReference type="InterPro" id="IPR012338">
    <property type="entry name" value="Beta-lactam/transpept-like"/>
</dbReference>
<dbReference type="SUPFAM" id="SSF56601">
    <property type="entry name" value="beta-lactamase/transpeptidase-like"/>
    <property type="match status" value="1"/>
</dbReference>
<reference evidence="1" key="1">
    <citation type="journal article" date="2021" name="PeerJ">
        <title>Extensive microbial diversity within the chicken gut microbiome revealed by metagenomics and culture.</title>
        <authorList>
            <person name="Gilroy R."/>
            <person name="Ravi A."/>
            <person name="Getino M."/>
            <person name="Pursley I."/>
            <person name="Horton D.L."/>
            <person name="Alikhan N.F."/>
            <person name="Baker D."/>
            <person name="Gharbi K."/>
            <person name="Hall N."/>
            <person name="Watson M."/>
            <person name="Adriaenssens E.M."/>
            <person name="Foster-Nyarko E."/>
            <person name="Jarju S."/>
            <person name="Secka A."/>
            <person name="Antonio M."/>
            <person name="Oren A."/>
            <person name="Chaudhuri R.R."/>
            <person name="La Ragione R."/>
            <person name="Hildebrand F."/>
            <person name="Pallen M.J."/>
        </authorList>
    </citation>
    <scope>NUCLEOTIDE SEQUENCE</scope>
    <source>
        <strain evidence="1">ChiHjej12B11-1927</strain>
    </source>
</reference>
<proteinExistence type="predicted"/>
<reference evidence="1" key="2">
    <citation type="submission" date="2021-04" db="EMBL/GenBank/DDBJ databases">
        <authorList>
            <person name="Gilroy R."/>
        </authorList>
    </citation>
    <scope>NUCLEOTIDE SEQUENCE</scope>
    <source>
        <strain evidence="1">ChiHjej12B11-1927</strain>
    </source>
</reference>
<accession>A0A9D2ANV9</accession>
<evidence type="ECO:0008006" key="3">
    <source>
        <dbReference type="Google" id="ProtNLM"/>
    </source>
</evidence>
<dbReference type="Gene3D" id="3.40.710.10">
    <property type="entry name" value="DD-peptidase/beta-lactamase superfamily"/>
    <property type="match status" value="1"/>
</dbReference>
<name>A0A9D2ANV9_9FIRM</name>
<sequence>MTITWDAAFSESFFAGIASALNEETSALTEEGYSVAFLLYDLNTGGGISYYADEIYYSASAIKAPYV</sequence>
<dbReference type="AlphaFoldDB" id="A0A9D2ANV9"/>
<organism evidence="1 2">
    <name type="scientific">Candidatus Blautia pullistercoris</name>
    <dbReference type="NCBI Taxonomy" id="2838499"/>
    <lineage>
        <taxon>Bacteria</taxon>
        <taxon>Bacillati</taxon>
        <taxon>Bacillota</taxon>
        <taxon>Clostridia</taxon>
        <taxon>Lachnospirales</taxon>
        <taxon>Lachnospiraceae</taxon>
        <taxon>Blautia</taxon>
    </lineage>
</organism>
<evidence type="ECO:0000313" key="1">
    <source>
        <dbReference type="EMBL" id="HIX38302.1"/>
    </source>
</evidence>
<dbReference type="Proteomes" id="UP000824230">
    <property type="component" value="Unassembled WGS sequence"/>
</dbReference>
<gene>
    <name evidence="1" type="ORF">H9738_10605</name>
</gene>
<protein>
    <recommendedName>
        <fullName evidence="3">Serine hydrolase</fullName>
    </recommendedName>
</protein>